<dbReference type="Proteomes" id="UP000008549">
    <property type="component" value="Unassembled WGS sequence"/>
</dbReference>
<reference evidence="2 3" key="2">
    <citation type="journal article" date="2011" name="PLoS Genet.">
        <title>Caenorhabditis briggsae recombinant inbred line genotypes reveal inter-strain incompatibility and the evolution of recombination.</title>
        <authorList>
            <person name="Ross J.A."/>
            <person name="Koboldt D.C."/>
            <person name="Staisch J.E."/>
            <person name="Chamberlin H.M."/>
            <person name="Gupta B.P."/>
            <person name="Miller R.D."/>
            <person name="Baird S.E."/>
            <person name="Haag E.S."/>
        </authorList>
    </citation>
    <scope>NUCLEOTIDE SEQUENCE [LARGE SCALE GENOMIC DNA]</scope>
    <source>
        <strain evidence="2 3">AF16</strain>
    </source>
</reference>
<dbReference type="eggNOG" id="ENOG502TKDQ">
    <property type="taxonomic scope" value="Eukaryota"/>
</dbReference>
<accession>A8WKG9</accession>
<protein>
    <submittedName>
        <fullName evidence="2">Protein CBG24327</fullName>
    </submittedName>
</protein>
<dbReference type="EMBL" id="HE601282">
    <property type="protein sequence ID" value="CAP20964.2"/>
    <property type="molecule type" value="Genomic_DNA"/>
</dbReference>
<organism evidence="2 3">
    <name type="scientific">Caenorhabditis briggsae</name>
    <dbReference type="NCBI Taxonomy" id="6238"/>
    <lineage>
        <taxon>Eukaryota</taxon>
        <taxon>Metazoa</taxon>
        <taxon>Ecdysozoa</taxon>
        <taxon>Nematoda</taxon>
        <taxon>Chromadorea</taxon>
        <taxon>Rhabditida</taxon>
        <taxon>Rhabditina</taxon>
        <taxon>Rhabditomorpha</taxon>
        <taxon>Rhabditoidea</taxon>
        <taxon>Rhabditidae</taxon>
        <taxon>Peloderinae</taxon>
        <taxon>Caenorhabditis</taxon>
    </lineage>
</organism>
<dbReference type="CTD" id="8590219"/>
<evidence type="ECO:0000256" key="1">
    <source>
        <dbReference type="SAM" id="MobiDB-lite"/>
    </source>
</evidence>
<evidence type="ECO:0000313" key="3">
    <source>
        <dbReference type="Proteomes" id="UP000008549"/>
    </source>
</evidence>
<reference evidence="2 3" key="1">
    <citation type="journal article" date="2003" name="PLoS Biol.">
        <title>The genome sequence of Caenorhabditis briggsae: a platform for comparative genomics.</title>
        <authorList>
            <person name="Stein L.D."/>
            <person name="Bao Z."/>
            <person name="Blasiar D."/>
            <person name="Blumenthal T."/>
            <person name="Brent M.R."/>
            <person name="Chen N."/>
            <person name="Chinwalla A."/>
            <person name="Clarke L."/>
            <person name="Clee C."/>
            <person name="Coghlan A."/>
            <person name="Coulson A."/>
            <person name="D'Eustachio P."/>
            <person name="Fitch D.H."/>
            <person name="Fulton L.A."/>
            <person name="Fulton R.E."/>
            <person name="Griffiths-Jones S."/>
            <person name="Harris T.W."/>
            <person name="Hillier L.W."/>
            <person name="Kamath R."/>
            <person name="Kuwabara P.E."/>
            <person name="Mardis E.R."/>
            <person name="Marra M.A."/>
            <person name="Miner T.L."/>
            <person name="Minx P."/>
            <person name="Mullikin J.C."/>
            <person name="Plumb R.W."/>
            <person name="Rogers J."/>
            <person name="Schein J.E."/>
            <person name="Sohrmann M."/>
            <person name="Spieth J."/>
            <person name="Stajich J.E."/>
            <person name="Wei C."/>
            <person name="Willey D."/>
            <person name="Wilson R.K."/>
            <person name="Durbin R."/>
            <person name="Waterston R.H."/>
        </authorList>
    </citation>
    <scope>NUCLEOTIDE SEQUENCE [LARGE SCALE GENOMIC DNA]</scope>
    <source>
        <strain evidence="2 3">AF16</strain>
    </source>
</reference>
<keyword evidence="3" id="KW-1185">Reference proteome</keyword>
<dbReference type="STRING" id="6238.A8WKG9"/>
<dbReference type="GeneID" id="8590219"/>
<dbReference type="HOGENOM" id="CLU_1462580_0_0_1"/>
<name>A8WKG9_CAEBR</name>
<sequence>MNNMFVVAKPPSGDAFNKLMAFLEENRMEFSVRCSEPNKVLAVPTSSRASEIIDFPTAKKIRKESKLDFQKITFNQSEISDNLADNELRIPKEESKVSPIAQINNEQHVDYNGWSPGEDFRALMATWDMDKLKCEVCKRKMMDRAYPTESVKRTHEKIQPATQPPFVNRGTSGGAQRFIPRKQNN</sequence>
<dbReference type="KEGG" id="cbr:CBG_24327"/>
<evidence type="ECO:0000313" key="2">
    <source>
        <dbReference type="EMBL" id="CAP20964.2"/>
    </source>
</evidence>
<proteinExistence type="predicted"/>
<feature type="region of interest" description="Disordered" evidence="1">
    <location>
        <begin position="148"/>
        <end position="185"/>
    </location>
</feature>
<dbReference type="AlphaFoldDB" id="A8WKG9"/>
<dbReference type="RefSeq" id="XP_045091306.1">
    <property type="nucleotide sequence ID" value="XM_045241008.1"/>
</dbReference>
<gene>
    <name evidence="2" type="ORF">CBG24327</name>
    <name evidence="2" type="ORF">CBG_24327</name>
</gene>